<comment type="caution">
    <text evidence="1">The sequence shown here is derived from an EMBL/GenBank/DDBJ whole genome shotgun (WGS) entry which is preliminary data.</text>
</comment>
<evidence type="ECO:0000313" key="2">
    <source>
        <dbReference type="Proteomes" id="UP000547058"/>
    </source>
</evidence>
<reference evidence="1 2" key="1">
    <citation type="submission" date="2020-08" db="EMBL/GenBank/DDBJ databases">
        <title>Stenotrophomonas tumulicola JCM 30961.</title>
        <authorList>
            <person name="Deng Y."/>
        </authorList>
    </citation>
    <scope>NUCLEOTIDE SEQUENCE [LARGE SCALE GENOMIC DNA]</scope>
    <source>
        <strain evidence="1 2">JCM 30961</strain>
    </source>
</reference>
<proteinExistence type="predicted"/>
<protein>
    <submittedName>
        <fullName evidence="1">Uncharacterized protein</fullName>
    </submittedName>
</protein>
<dbReference type="RefSeq" id="WP_182337861.1">
    <property type="nucleotide sequence ID" value="NZ_JACGXS010000001.1"/>
</dbReference>
<dbReference type="AlphaFoldDB" id="A0A7W3IG96"/>
<evidence type="ECO:0000313" key="1">
    <source>
        <dbReference type="EMBL" id="MBA8680690.1"/>
    </source>
</evidence>
<gene>
    <name evidence="1" type="ORF">H4O11_02575</name>
</gene>
<sequence length="114" mass="12267">MSTLTTPDGRYIIVRGRLWRAANPNLDAATHALLVRQLMDARRAVKAANGAKDAGQLAAARAAVDVAKTALGERGPAWWSDGAKDFNRYLARNSPYAEWFATLQAGPDPSEDGT</sequence>
<name>A0A7W3IG96_9GAMM</name>
<accession>A0A7W3IG96</accession>
<dbReference type="EMBL" id="JACGXS010000001">
    <property type="protein sequence ID" value="MBA8680690.1"/>
    <property type="molecule type" value="Genomic_DNA"/>
</dbReference>
<keyword evidence="2" id="KW-1185">Reference proteome</keyword>
<organism evidence="1 2">
    <name type="scientific">Stenotrophomonas tumulicola</name>
    <dbReference type="NCBI Taxonomy" id="1685415"/>
    <lineage>
        <taxon>Bacteria</taxon>
        <taxon>Pseudomonadati</taxon>
        <taxon>Pseudomonadota</taxon>
        <taxon>Gammaproteobacteria</taxon>
        <taxon>Lysobacterales</taxon>
        <taxon>Lysobacteraceae</taxon>
        <taxon>Stenotrophomonas</taxon>
    </lineage>
</organism>
<dbReference type="Proteomes" id="UP000547058">
    <property type="component" value="Unassembled WGS sequence"/>
</dbReference>